<dbReference type="GO" id="GO:0005524">
    <property type="term" value="F:ATP binding"/>
    <property type="evidence" value="ECO:0007669"/>
    <property type="project" value="InterPro"/>
</dbReference>
<dbReference type="EMBL" id="CM026430">
    <property type="protein sequence ID" value="KAG0561733.1"/>
    <property type="molecule type" value="Genomic_DNA"/>
</dbReference>
<gene>
    <name evidence="2" type="ORF">KC19_9G087000</name>
</gene>
<name>A0A8T0GS32_CERPU</name>
<dbReference type="GO" id="GO:0004674">
    <property type="term" value="F:protein serine/threonine kinase activity"/>
    <property type="evidence" value="ECO:0007669"/>
    <property type="project" value="TreeGrafter"/>
</dbReference>
<sequence length="462" mass="52967">MCCMLEGESLLLFCSETDNFVKAAFALTSPPSLRPTFSRFALVLRELDWTLDFLCCLDQKYLGINSSFHDWKWNWCKERSRLIFQSNLNNGIVGMEDDTLKADGRRQTNDREALRVDLKSNRRWLWTPFVLQHKLQAILMKRMSATSSDNPGPSSLSDLLPIDSMEDVEITKRIASEATTSHTPQKITVPNWFCIDNPEDFEPVKLIAAGSFKKVKECKWLGETVAVAESNWPKENVEAEAGLLARVQHPNVVELLGYAYKDDIRHPEGFIVTELMEQDLETLISQEVRKLGPEYSKKSPFPLPVVFDIALQIVEAMIQLKECGVLHRDLKPKNCLASAKYNKNSLAGCSNVIPIHYTIKLIDFGSAKMRGNDSYFHTYRRGTLYYMAPEMYDKPEGCTYTWPADVYSFGITLYEVFTGRAPFENFTRFQVVRDFISRGGRPPFPFERYPLNNSTNFRGEYL</sequence>
<keyword evidence="3" id="KW-1185">Reference proteome</keyword>
<dbReference type="InterPro" id="IPR000719">
    <property type="entry name" value="Prot_kinase_dom"/>
</dbReference>
<dbReference type="SUPFAM" id="SSF56112">
    <property type="entry name" value="Protein kinase-like (PK-like)"/>
    <property type="match status" value="1"/>
</dbReference>
<dbReference type="InterPro" id="IPR011009">
    <property type="entry name" value="Kinase-like_dom_sf"/>
</dbReference>
<feature type="domain" description="Protein kinase" evidence="1">
    <location>
        <begin position="201"/>
        <end position="462"/>
    </location>
</feature>
<dbReference type="AlphaFoldDB" id="A0A8T0GS32"/>
<dbReference type="InterPro" id="IPR051681">
    <property type="entry name" value="Ser/Thr_Kinases-Pseudokinases"/>
</dbReference>
<accession>A0A8T0GS32</accession>
<dbReference type="PROSITE" id="PS50011">
    <property type="entry name" value="PROTEIN_KINASE_DOM"/>
    <property type="match status" value="1"/>
</dbReference>
<evidence type="ECO:0000313" key="3">
    <source>
        <dbReference type="Proteomes" id="UP000822688"/>
    </source>
</evidence>
<protein>
    <recommendedName>
        <fullName evidence="1">Protein kinase domain-containing protein</fullName>
    </recommendedName>
</protein>
<organism evidence="2 3">
    <name type="scientific">Ceratodon purpureus</name>
    <name type="common">Fire moss</name>
    <name type="synonym">Dicranum purpureum</name>
    <dbReference type="NCBI Taxonomy" id="3225"/>
    <lineage>
        <taxon>Eukaryota</taxon>
        <taxon>Viridiplantae</taxon>
        <taxon>Streptophyta</taxon>
        <taxon>Embryophyta</taxon>
        <taxon>Bryophyta</taxon>
        <taxon>Bryophytina</taxon>
        <taxon>Bryopsida</taxon>
        <taxon>Dicranidae</taxon>
        <taxon>Pseudoditrichales</taxon>
        <taxon>Ditrichaceae</taxon>
        <taxon>Ceratodon</taxon>
    </lineage>
</organism>
<dbReference type="Pfam" id="PF00069">
    <property type="entry name" value="Pkinase"/>
    <property type="match status" value="1"/>
</dbReference>
<reference evidence="2" key="1">
    <citation type="submission" date="2020-06" db="EMBL/GenBank/DDBJ databases">
        <title>WGS assembly of Ceratodon purpureus strain R40.</title>
        <authorList>
            <person name="Carey S.B."/>
            <person name="Jenkins J."/>
            <person name="Shu S."/>
            <person name="Lovell J.T."/>
            <person name="Sreedasyam A."/>
            <person name="Maumus F."/>
            <person name="Tiley G.P."/>
            <person name="Fernandez-Pozo N."/>
            <person name="Barry K."/>
            <person name="Chen C."/>
            <person name="Wang M."/>
            <person name="Lipzen A."/>
            <person name="Daum C."/>
            <person name="Saski C.A."/>
            <person name="Payton A.C."/>
            <person name="Mcbreen J.C."/>
            <person name="Conrad R.E."/>
            <person name="Kollar L.M."/>
            <person name="Olsson S."/>
            <person name="Huttunen S."/>
            <person name="Landis J.B."/>
            <person name="Wickett N.J."/>
            <person name="Johnson M.G."/>
            <person name="Rensing S.A."/>
            <person name="Grimwood J."/>
            <person name="Schmutz J."/>
            <person name="Mcdaniel S.F."/>
        </authorList>
    </citation>
    <scope>NUCLEOTIDE SEQUENCE</scope>
    <source>
        <strain evidence="2">R40</strain>
    </source>
</reference>
<dbReference type="PANTHER" id="PTHR44329:SF260">
    <property type="entry name" value="PROTEIN KINASE DOMAIN-CONTAINING PROTEIN"/>
    <property type="match status" value="1"/>
</dbReference>
<proteinExistence type="predicted"/>
<evidence type="ECO:0000313" key="2">
    <source>
        <dbReference type="EMBL" id="KAG0561733.1"/>
    </source>
</evidence>
<dbReference type="PANTHER" id="PTHR44329">
    <property type="entry name" value="SERINE/THREONINE-PROTEIN KINASE TNNI3K-RELATED"/>
    <property type="match status" value="1"/>
</dbReference>
<comment type="caution">
    <text evidence="2">The sequence shown here is derived from an EMBL/GenBank/DDBJ whole genome shotgun (WGS) entry which is preliminary data.</text>
</comment>
<dbReference type="Gene3D" id="1.10.510.10">
    <property type="entry name" value="Transferase(Phosphotransferase) domain 1"/>
    <property type="match status" value="1"/>
</dbReference>
<evidence type="ECO:0000259" key="1">
    <source>
        <dbReference type="PROSITE" id="PS50011"/>
    </source>
</evidence>
<dbReference type="Gene3D" id="3.30.200.20">
    <property type="entry name" value="Phosphorylase Kinase, domain 1"/>
    <property type="match status" value="1"/>
</dbReference>
<dbReference type="SMART" id="SM00220">
    <property type="entry name" value="S_TKc"/>
    <property type="match status" value="1"/>
</dbReference>
<dbReference type="Proteomes" id="UP000822688">
    <property type="component" value="Chromosome 9"/>
</dbReference>